<evidence type="ECO:0000313" key="8">
    <source>
        <dbReference type="EMBL" id="CAA2966686.1"/>
    </source>
</evidence>
<evidence type="ECO:0000256" key="5">
    <source>
        <dbReference type="ARBA" id="ARBA00023242"/>
    </source>
</evidence>
<dbReference type="PANTHER" id="PTHR34067">
    <property type="entry name" value="OS04G0193200 PROTEIN"/>
    <property type="match status" value="1"/>
</dbReference>
<dbReference type="GO" id="GO:0003677">
    <property type="term" value="F:DNA binding"/>
    <property type="evidence" value="ECO:0007669"/>
    <property type="project" value="UniProtKB-KW"/>
</dbReference>
<dbReference type="PROSITE" id="PS50982">
    <property type="entry name" value="MBD"/>
    <property type="match status" value="1"/>
</dbReference>
<dbReference type="InterPro" id="IPR016177">
    <property type="entry name" value="DNA-bd_dom_sf"/>
</dbReference>
<evidence type="ECO:0000313" key="9">
    <source>
        <dbReference type="Proteomes" id="UP000594638"/>
    </source>
</evidence>
<organism evidence="8 9">
    <name type="scientific">Olea europaea subsp. europaea</name>
    <dbReference type="NCBI Taxonomy" id="158383"/>
    <lineage>
        <taxon>Eukaryota</taxon>
        <taxon>Viridiplantae</taxon>
        <taxon>Streptophyta</taxon>
        <taxon>Embryophyta</taxon>
        <taxon>Tracheophyta</taxon>
        <taxon>Spermatophyta</taxon>
        <taxon>Magnoliopsida</taxon>
        <taxon>eudicotyledons</taxon>
        <taxon>Gunneridae</taxon>
        <taxon>Pentapetalae</taxon>
        <taxon>asterids</taxon>
        <taxon>lamiids</taxon>
        <taxon>Lamiales</taxon>
        <taxon>Oleaceae</taxon>
        <taxon>Oleeae</taxon>
        <taxon>Olea</taxon>
    </lineage>
</organism>
<feature type="region of interest" description="Disordered" evidence="6">
    <location>
        <begin position="93"/>
        <end position="116"/>
    </location>
</feature>
<protein>
    <submittedName>
        <fullName evidence="8">Methyl- -binding domain-containing 5-like isoform X2</fullName>
    </submittedName>
</protein>
<feature type="region of interest" description="Disordered" evidence="6">
    <location>
        <begin position="165"/>
        <end position="218"/>
    </location>
</feature>
<feature type="compositionally biased region" description="Polar residues" evidence="6">
    <location>
        <begin position="165"/>
        <end position="186"/>
    </location>
</feature>
<dbReference type="EMBL" id="CACTIH010001865">
    <property type="protein sequence ID" value="CAA2966686.1"/>
    <property type="molecule type" value="Genomic_DNA"/>
</dbReference>
<dbReference type="PANTHER" id="PTHR34067:SF20">
    <property type="entry name" value="OS08G0206700 PROTEIN"/>
    <property type="match status" value="1"/>
</dbReference>
<keyword evidence="2" id="KW-0805">Transcription regulation</keyword>
<dbReference type="AlphaFoldDB" id="A0A8S0QDC4"/>
<dbReference type="GO" id="GO:0005634">
    <property type="term" value="C:nucleus"/>
    <property type="evidence" value="ECO:0007669"/>
    <property type="project" value="UniProtKB-SubCell"/>
</dbReference>
<feature type="domain" description="MBD" evidence="7">
    <location>
        <begin position="106"/>
        <end position="185"/>
    </location>
</feature>
<proteinExistence type="predicted"/>
<evidence type="ECO:0000256" key="2">
    <source>
        <dbReference type="ARBA" id="ARBA00023015"/>
    </source>
</evidence>
<dbReference type="Gramene" id="OE9A055478T1">
    <property type="protein sequence ID" value="OE9A055478C1"/>
    <property type="gene ID" value="OE9A055478"/>
</dbReference>
<comment type="subcellular location">
    <subcellularLocation>
        <location evidence="1">Nucleus</location>
    </subcellularLocation>
</comment>
<name>A0A8S0QDC4_OLEEU</name>
<dbReference type="InterPro" id="IPR038945">
    <property type="entry name" value="MBD13-like"/>
</dbReference>
<feature type="compositionally biased region" description="Basic and acidic residues" evidence="6">
    <location>
        <begin position="375"/>
        <end position="385"/>
    </location>
</feature>
<keyword evidence="9" id="KW-1185">Reference proteome</keyword>
<dbReference type="InterPro" id="IPR001739">
    <property type="entry name" value="Methyl_CpG_DNA-bd"/>
</dbReference>
<dbReference type="Proteomes" id="UP000594638">
    <property type="component" value="Unassembled WGS sequence"/>
</dbReference>
<keyword evidence="3" id="KW-0238">DNA-binding</keyword>
<dbReference type="SUPFAM" id="SSF54171">
    <property type="entry name" value="DNA-binding domain"/>
    <property type="match status" value="1"/>
</dbReference>
<evidence type="ECO:0000256" key="3">
    <source>
        <dbReference type="ARBA" id="ARBA00023125"/>
    </source>
</evidence>
<dbReference type="Pfam" id="PF01429">
    <property type="entry name" value="MBD"/>
    <property type="match status" value="1"/>
</dbReference>
<evidence type="ECO:0000256" key="4">
    <source>
        <dbReference type="ARBA" id="ARBA00023163"/>
    </source>
</evidence>
<evidence type="ECO:0000259" key="7">
    <source>
        <dbReference type="PROSITE" id="PS50982"/>
    </source>
</evidence>
<gene>
    <name evidence="8" type="ORF">OLEA9_A055478</name>
</gene>
<feature type="region of interest" description="Disordered" evidence="6">
    <location>
        <begin position="375"/>
        <end position="420"/>
    </location>
</feature>
<keyword evidence="5" id="KW-0539">Nucleus</keyword>
<keyword evidence="4" id="KW-0804">Transcription</keyword>
<dbReference type="Gene3D" id="3.30.890.10">
    <property type="entry name" value="Methyl-cpg-binding Protein 2, Chain A"/>
    <property type="match status" value="1"/>
</dbReference>
<sequence>MWSQLSKNRLTQKGGKLQDYNRKNLDYGQMVDKNSPEWLPPGFVEKIKHSFGRKIKYYCNSATGTKYYSKKDVLRCAERENVCHDTPQATSIEDNKLSDDKTGSIEPKTTDSPEWLPHGWITEERTRKSGSLMGKTYLVYTEPSTGRKFYTRPTVTRYLETVNHSGNTSKQIKSLSQVDETLSEQPETSRRLILGKESCDRNSSATPEPESLNQDNLVERKADIEKTFEDIDPEIQVRDDKIAVSFLGSDSLNEQKFPGCATEKQIPEALMDLRKSNKRGTTSLPRRTSKRLAGCEPESLPYLGLSTQALQATTKKSAHENAGANEFPWHPETELAGEVTYNASIGKELVPKIDPLNNDEKLLAQNLAIRNMQKSREASARKVDGATEFPQEPDAEPAQEVANHLSTGKEPVLESEPSNTVQIDPSEIRTIPAVQTSREATLQKVEHNTKSQDSQVDFPFGDFWLDPCLEFAVKTLTGAIPVEDALAFQGYSPAVDAPSNSEPSKQHVPVKQCPVNPPFLTMGNTSFPTSVASVANNLAETLGTKNTRQKF</sequence>
<accession>A0A8S0QDC4</accession>
<feature type="compositionally biased region" description="Polar residues" evidence="6">
    <location>
        <begin position="201"/>
        <end position="216"/>
    </location>
</feature>
<feature type="compositionally biased region" description="Basic and acidic residues" evidence="6">
    <location>
        <begin position="93"/>
        <end position="111"/>
    </location>
</feature>
<reference evidence="8 9" key="1">
    <citation type="submission" date="2019-12" db="EMBL/GenBank/DDBJ databases">
        <authorList>
            <person name="Alioto T."/>
            <person name="Alioto T."/>
            <person name="Gomez Garrido J."/>
        </authorList>
    </citation>
    <scope>NUCLEOTIDE SEQUENCE [LARGE SCALE GENOMIC DNA]</scope>
</reference>
<evidence type="ECO:0000256" key="1">
    <source>
        <dbReference type="ARBA" id="ARBA00004123"/>
    </source>
</evidence>
<dbReference type="OrthoDB" id="10072024at2759"/>
<evidence type="ECO:0000256" key="6">
    <source>
        <dbReference type="SAM" id="MobiDB-lite"/>
    </source>
</evidence>
<comment type="caution">
    <text evidence="8">The sequence shown here is derived from an EMBL/GenBank/DDBJ whole genome shotgun (WGS) entry which is preliminary data.</text>
</comment>